<evidence type="ECO:0000313" key="2">
    <source>
        <dbReference type="EMBL" id="EUD69962.1"/>
    </source>
</evidence>
<evidence type="ECO:0000256" key="1">
    <source>
        <dbReference type="SAM" id="MobiDB-lite"/>
    </source>
</evidence>
<feature type="region of interest" description="Disordered" evidence="1">
    <location>
        <begin position="1"/>
        <end position="47"/>
    </location>
</feature>
<gene>
    <name evidence="2" type="ORF">YYG_04836</name>
</gene>
<reference evidence="2 3" key="1">
    <citation type="submission" date="2013-02" db="EMBL/GenBank/DDBJ databases">
        <title>The Genome Sequence of Plasmodium vinckei petteri CR.</title>
        <authorList>
            <consortium name="The Broad Institute Genome Sequencing Platform"/>
            <consortium name="The Broad Institute Genome Sequencing Center for Infectious Disease"/>
            <person name="Neafsey D."/>
            <person name="Cheeseman I."/>
            <person name="Volkman S."/>
            <person name="Adams J."/>
            <person name="Walker B."/>
            <person name="Young S.K."/>
            <person name="Zeng Q."/>
            <person name="Gargeya S."/>
            <person name="Fitzgerald M."/>
            <person name="Haas B."/>
            <person name="Abouelleil A."/>
            <person name="Alvarado L."/>
            <person name="Arachchi H.M."/>
            <person name="Berlin A.M."/>
            <person name="Chapman S.B."/>
            <person name="Dewar J."/>
            <person name="Goldberg J."/>
            <person name="Griggs A."/>
            <person name="Gujja S."/>
            <person name="Hansen M."/>
            <person name="Howarth C."/>
            <person name="Imamovic A."/>
            <person name="Larimer J."/>
            <person name="McCowan C."/>
            <person name="Murphy C."/>
            <person name="Neiman D."/>
            <person name="Pearson M."/>
            <person name="Priest M."/>
            <person name="Roberts A."/>
            <person name="Saif S."/>
            <person name="Shea T."/>
            <person name="Sisk P."/>
            <person name="Sykes S."/>
            <person name="Wortman J."/>
            <person name="Nusbaum C."/>
            <person name="Birren B."/>
        </authorList>
    </citation>
    <scope>NUCLEOTIDE SEQUENCE [LARGE SCALE GENOMIC DNA]</scope>
    <source>
        <strain evidence="2 3">CR</strain>
    </source>
</reference>
<evidence type="ECO:0000313" key="3">
    <source>
        <dbReference type="Proteomes" id="UP000030659"/>
    </source>
</evidence>
<dbReference type="Proteomes" id="UP000030659">
    <property type="component" value="Unassembled WGS sequence"/>
</dbReference>
<organism evidence="2 3">
    <name type="scientific">Plasmodium vinckei petteri</name>
    <dbReference type="NCBI Taxonomy" id="138298"/>
    <lineage>
        <taxon>Eukaryota</taxon>
        <taxon>Sar</taxon>
        <taxon>Alveolata</taxon>
        <taxon>Apicomplexa</taxon>
        <taxon>Aconoidasida</taxon>
        <taxon>Haemosporida</taxon>
        <taxon>Plasmodiidae</taxon>
        <taxon>Plasmodium</taxon>
        <taxon>Plasmodium (Vinckeia)</taxon>
    </lineage>
</organism>
<feature type="compositionally biased region" description="Basic and acidic residues" evidence="1">
    <location>
        <begin position="21"/>
        <end position="31"/>
    </location>
</feature>
<sequence>MMKSKNKNKKVSFYEPSITKNTEENEKHEFNETLFENEEDNDINDYSNGISEEDMSYMLKNFNPSDFGIKDKLTEKRIQIFHQNIRVTMKMKRKVKMLK</sequence>
<protein>
    <submittedName>
        <fullName evidence="2">Uncharacterized protein</fullName>
    </submittedName>
</protein>
<feature type="compositionally biased region" description="Basic residues" evidence="1">
    <location>
        <begin position="1"/>
        <end position="10"/>
    </location>
</feature>
<name>W7A9Q3_PLAVN</name>
<accession>W7A9Q3</accession>
<proteinExistence type="predicted"/>
<dbReference type="EMBL" id="KI965408">
    <property type="protein sequence ID" value="EUD69962.1"/>
    <property type="molecule type" value="Genomic_DNA"/>
</dbReference>
<dbReference type="AlphaFoldDB" id="W7A9Q3"/>